<comment type="caution">
    <text evidence="1">The sequence shown here is derived from an EMBL/GenBank/DDBJ whole genome shotgun (WGS) entry which is preliminary data.</text>
</comment>
<dbReference type="PANTHER" id="PTHR45033">
    <property type="match status" value="1"/>
</dbReference>
<proteinExistence type="predicted"/>
<dbReference type="Gene3D" id="3.90.180.10">
    <property type="entry name" value="Medium-chain alcohol dehydrogenases, catalytic domain"/>
    <property type="match status" value="1"/>
</dbReference>
<name>A0A1B7NST5_9EURO</name>
<accession>A0A1B7NST5</accession>
<keyword evidence="2" id="KW-1185">Reference proteome</keyword>
<dbReference type="Proteomes" id="UP000091918">
    <property type="component" value="Unassembled WGS sequence"/>
</dbReference>
<gene>
    <name evidence="1" type="ORF">ACJ72_05968</name>
</gene>
<dbReference type="EMBL" id="LGUA01000923">
    <property type="protein sequence ID" value="OAX79707.1"/>
    <property type="molecule type" value="Genomic_DNA"/>
</dbReference>
<protein>
    <submittedName>
        <fullName evidence="1">Uncharacterized protein</fullName>
    </submittedName>
</protein>
<evidence type="ECO:0000313" key="1">
    <source>
        <dbReference type="EMBL" id="OAX79707.1"/>
    </source>
</evidence>
<dbReference type="STRING" id="1658172.A0A1B7NST5"/>
<organism evidence="1 2">
    <name type="scientific">Emergomyces africanus</name>
    <dbReference type="NCBI Taxonomy" id="1955775"/>
    <lineage>
        <taxon>Eukaryota</taxon>
        <taxon>Fungi</taxon>
        <taxon>Dikarya</taxon>
        <taxon>Ascomycota</taxon>
        <taxon>Pezizomycotina</taxon>
        <taxon>Eurotiomycetes</taxon>
        <taxon>Eurotiomycetidae</taxon>
        <taxon>Onygenales</taxon>
        <taxon>Ajellomycetaceae</taxon>
        <taxon>Emergomyces</taxon>
    </lineage>
</organism>
<dbReference type="Gene3D" id="3.40.50.720">
    <property type="entry name" value="NAD(P)-binding Rossmann-like Domain"/>
    <property type="match status" value="1"/>
</dbReference>
<evidence type="ECO:0000313" key="2">
    <source>
        <dbReference type="Proteomes" id="UP000091918"/>
    </source>
</evidence>
<dbReference type="InterPro" id="IPR052711">
    <property type="entry name" value="Zinc_ADH-like"/>
</dbReference>
<dbReference type="PANTHER" id="PTHR45033:SF2">
    <property type="entry name" value="ZINC-TYPE ALCOHOL DEHYDROGENASE-LIKE PROTEIN C1773.06C"/>
    <property type="match status" value="1"/>
</dbReference>
<feature type="non-terminal residue" evidence="1">
    <location>
        <position position="1"/>
    </location>
</feature>
<sequence length="147" mass="15885">ARDLIIAHGVFPGSDSACIVLAIGQRVSRSCKPNQVIKSSQIINPQHIAGPMTVQASQAGHGSTPPLAPYVPFGSFDEQGMGDHAQGSHLHRSHNAQLRWGYRHGMPLFGLPGEQIMRGQWVLTQGTGGVSLFAIQFAKVVRDARRR</sequence>
<dbReference type="OrthoDB" id="3509362at2759"/>
<reference evidence="1 2" key="1">
    <citation type="submission" date="2015-07" db="EMBL/GenBank/DDBJ databases">
        <title>Emmonsia species relationships and genome sequence.</title>
        <authorList>
            <person name="Cuomo C.A."/>
            <person name="Schwartz I.S."/>
            <person name="Kenyon C."/>
            <person name="de Hoog G.S."/>
            <person name="Govender N.P."/>
            <person name="Botha A."/>
            <person name="Moreno L."/>
            <person name="de Vries M."/>
            <person name="Munoz J.F."/>
            <person name="Stielow J.B."/>
        </authorList>
    </citation>
    <scope>NUCLEOTIDE SEQUENCE [LARGE SCALE GENOMIC DNA]</scope>
    <source>
        <strain evidence="1 2">CBS 136260</strain>
    </source>
</reference>
<dbReference type="AlphaFoldDB" id="A0A1B7NST5"/>